<feature type="domain" description="Virulence factor membrane-bound polymerase C-terminal" evidence="1">
    <location>
        <begin position="1"/>
        <end position="111"/>
    </location>
</feature>
<reference evidence="2 3" key="1">
    <citation type="submission" date="2016-10" db="EMBL/GenBank/DDBJ databases">
        <authorList>
            <person name="de Groot N.N."/>
        </authorList>
    </citation>
    <scope>NUCLEOTIDE SEQUENCE [LARGE SCALE GENOMIC DNA]</scope>
    <source>
        <strain evidence="2 3">DSM 14789</strain>
    </source>
</reference>
<dbReference type="AlphaFoldDB" id="A0A1G9EZ22"/>
<organism evidence="2 3">
    <name type="scientific">Modicisalibacter muralis</name>
    <dbReference type="NCBI Taxonomy" id="119000"/>
    <lineage>
        <taxon>Bacteria</taxon>
        <taxon>Pseudomonadati</taxon>
        <taxon>Pseudomonadota</taxon>
        <taxon>Gammaproteobacteria</taxon>
        <taxon>Oceanospirillales</taxon>
        <taxon>Halomonadaceae</taxon>
        <taxon>Modicisalibacter</taxon>
    </lineage>
</organism>
<dbReference type="InterPro" id="IPR021797">
    <property type="entry name" value="Wzy_C_2"/>
</dbReference>
<evidence type="ECO:0000313" key="3">
    <source>
        <dbReference type="Proteomes" id="UP000198654"/>
    </source>
</evidence>
<evidence type="ECO:0000259" key="1">
    <source>
        <dbReference type="Pfam" id="PF11846"/>
    </source>
</evidence>
<protein>
    <submittedName>
        <fullName evidence="2">Virulence factor membrane-bound polymerase, C-terminal</fullName>
    </submittedName>
</protein>
<dbReference type="Proteomes" id="UP000198654">
    <property type="component" value="Unassembled WGS sequence"/>
</dbReference>
<sequence length="157" mass="16766">MITHLYSLWQVSAYLQSGGKEVQRLARVINPLGIPETLDFMLMTQQLDAGAGLGMMDQVRDYLAWAERTARHYPTPALYANMIEAWRVLGDKAQAEAMLARAEHLYPGDATIVAAGKRLNASAAAPATFALEASRSEAAGISGHDSGLGSAAIAPKP</sequence>
<dbReference type="STRING" id="119000.SAMN05661010_00168"/>
<gene>
    <name evidence="2" type="ORF">SAMN05661010_00168</name>
</gene>
<proteinExistence type="predicted"/>
<dbReference type="EMBL" id="FNGI01000001">
    <property type="protein sequence ID" value="SDK81311.1"/>
    <property type="molecule type" value="Genomic_DNA"/>
</dbReference>
<name>A0A1G9EZ22_9GAMM</name>
<dbReference type="Pfam" id="PF11846">
    <property type="entry name" value="Wzy_C_2"/>
    <property type="match status" value="1"/>
</dbReference>
<keyword evidence="3" id="KW-1185">Reference proteome</keyword>
<accession>A0A1G9EZ22</accession>
<evidence type="ECO:0000313" key="2">
    <source>
        <dbReference type="EMBL" id="SDK81311.1"/>
    </source>
</evidence>